<dbReference type="InterPro" id="IPR027443">
    <property type="entry name" value="IPNS-like_sf"/>
</dbReference>
<comment type="similarity">
    <text evidence="2">Belongs to the iron/ascorbate-dependent oxidoreductase family.</text>
</comment>
<dbReference type="AlphaFoldDB" id="U5QFL8"/>
<gene>
    <name evidence="4" type="ORF">GKIL_1516</name>
</gene>
<evidence type="ECO:0000256" key="1">
    <source>
        <dbReference type="ARBA" id="ARBA00004792"/>
    </source>
</evidence>
<dbReference type="InterPro" id="IPR044861">
    <property type="entry name" value="IPNS-like_FE2OG_OXY"/>
</dbReference>
<dbReference type="PANTHER" id="PTHR47990">
    <property type="entry name" value="2-OXOGLUTARATE (2OG) AND FE(II)-DEPENDENT OXYGENASE SUPERFAMILY PROTEIN-RELATED"/>
    <property type="match status" value="1"/>
</dbReference>
<dbReference type="GO" id="GO:0046872">
    <property type="term" value="F:metal ion binding"/>
    <property type="evidence" value="ECO:0007669"/>
    <property type="project" value="UniProtKB-KW"/>
</dbReference>
<dbReference type="eggNOG" id="COG3491">
    <property type="taxonomic scope" value="Bacteria"/>
</dbReference>
<evidence type="ECO:0000259" key="3">
    <source>
        <dbReference type="PROSITE" id="PS51471"/>
    </source>
</evidence>
<dbReference type="PATRIC" id="fig|1183438.3.peg.1495"/>
<dbReference type="RefSeq" id="WP_023172869.1">
    <property type="nucleotide sequence ID" value="NC_022600.1"/>
</dbReference>
<dbReference type="InterPro" id="IPR026992">
    <property type="entry name" value="DIOX_N"/>
</dbReference>
<accession>U5QFL8</accession>
<evidence type="ECO:0000313" key="4">
    <source>
        <dbReference type="EMBL" id="AGY57762.1"/>
    </source>
</evidence>
<keyword evidence="5" id="KW-1185">Reference proteome</keyword>
<keyword evidence="2" id="KW-0560">Oxidoreductase</keyword>
<dbReference type="Gene3D" id="2.60.120.330">
    <property type="entry name" value="B-lactam Antibiotic, Isopenicillin N Synthase, Chain"/>
    <property type="match status" value="1"/>
</dbReference>
<dbReference type="HOGENOM" id="CLU_010119_6_1_3"/>
<dbReference type="InterPro" id="IPR005123">
    <property type="entry name" value="Oxoglu/Fe-dep_dioxygenase_dom"/>
</dbReference>
<dbReference type="Pfam" id="PF14226">
    <property type="entry name" value="DIOX_N"/>
    <property type="match status" value="1"/>
</dbReference>
<reference evidence="4 5" key="1">
    <citation type="journal article" date="2013" name="PLoS ONE">
        <title>Cultivation and Complete Genome Sequencing of Gloeobacter kilaueensis sp. nov., from a Lava Cave in Kilauea Caldera, Hawai'i.</title>
        <authorList>
            <person name="Saw J.H."/>
            <person name="Schatz M."/>
            <person name="Brown M.V."/>
            <person name="Kunkel D.D."/>
            <person name="Foster J.S."/>
            <person name="Shick H."/>
            <person name="Christensen S."/>
            <person name="Hou S."/>
            <person name="Wan X."/>
            <person name="Donachie S.P."/>
        </authorList>
    </citation>
    <scope>NUCLEOTIDE SEQUENCE [LARGE SCALE GENOMIC DNA]</scope>
    <source>
        <strain evidence="5">JS</strain>
    </source>
</reference>
<feature type="domain" description="Fe2OG dioxygenase" evidence="3">
    <location>
        <begin position="174"/>
        <end position="275"/>
    </location>
</feature>
<dbReference type="Proteomes" id="UP000017396">
    <property type="component" value="Chromosome"/>
</dbReference>
<dbReference type="GO" id="GO:0016491">
    <property type="term" value="F:oxidoreductase activity"/>
    <property type="evidence" value="ECO:0007669"/>
    <property type="project" value="UniProtKB-KW"/>
</dbReference>
<dbReference type="PRINTS" id="PR00682">
    <property type="entry name" value="IPNSYNTHASE"/>
</dbReference>
<dbReference type="Pfam" id="PF03171">
    <property type="entry name" value="2OG-FeII_Oxy"/>
    <property type="match status" value="1"/>
</dbReference>
<dbReference type="InterPro" id="IPR050231">
    <property type="entry name" value="Iron_ascorbate_oxido_reductase"/>
</dbReference>
<evidence type="ECO:0000256" key="2">
    <source>
        <dbReference type="RuleBase" id="RU003682"/>
    </source>
</evidence>
<dbReference type="STRING" id="1183438.GKIL_1516"/>
<keyword evidence="2" id="KW-0479">Metal-binding</keyword>
<sequence length="330" mass="36077">MDERSELPVIDIAALVGGQGNRRQVAAQIDRACRQWGFFYITNHGVSAALERQLEEQSRLFFSRASADKLKIAMVRGGRAWRGYFDVGGELTSGVPDCKEGLYFGQELPEDHPLVHSGTPLHGANLFPDGMPLFRSAVLEYITALSELGHALMAGIALGLGLDETYFARHCTGEPLVLFRIFNYPPAPPDDHSWGVGEHTDYGLLTILKQDDTGGLQVKSEAGGWQPVAPIPGTFVCNIGDMLECMSGGLYRSTPHRVLNRSGQARLSFPFFFDPGFYARVGPIAGLAATPSDGHERWDGASVHDWQGIYGDYVLAKVGRVFPQLQQAVL</sequence>
<dbReference type="OrthoDB" id="21825at2"/>
<keyword evidence="2" id="KW-0408">Iron</keyword>
<proteinExistence type="inferred from homology"/>
<organism evidence="4 5">
    <name type="scientific">Gloeobacter kilaueensis (strain ATCC BAA-2537 / CCAP 1431/1 / ULC 316 / JS1)</name>
    <dbReference type="NCBI Taxonomy" id="1183438"/>
    <lineage>
        <taxon>Bacteria</taxon>
        <taxon>Bacillati</taxon>
        <taxon>Cyanobacteriota</taxon>
        <taxon>Cyanophyceae</taxon>
        <taxon>Gloeobacterales</taxon>
        <taxon>Gloeobacteraceae</taxon>
        <taxon>Gloeobacter</taxon>
    </lineage>
</organism>
<comment type="pathway">
    <text evidence="1">Antibiotic biosynthesis.</text>
</comment>
<dbReference type="EMBL" id="CP003587">
    <property type="protein sequence ID" value="AGY57762.1"/>
    <property type="molecule type" value="Genomic_DNA"/>
</dbReference>
<dbReference type="PROSITE" id="PS51471">
    <property type="entry name" value="FE2OG_OXY"/>
    <property type="match status" value="1"/>
</dbReference>
<name>U5QFL8_GLOK1</name>
<protein>
    <submittedName>
        <fullName evidence="4">2OG-Fe(II) oxygenase</fullName>
    </submittedName>
</protein>
<evidence type="ECO:0000313" key="5">
    <source>
        <dbReference type="Proteomes" id="UP000017396"/>
    </source>
</evidence>
<dbReference type="SUPFAM" id="SSF51197">
    <property type="entry name" value="Clavaminate synthase-like"/>
    <property type="match status" value="1"/>
</dbReference>
<dbReference type="KEGG" id="glj:GKIL_1516"/>